<evidence type="ECO:0008006" key="3">
    <source>
        <dbReference type="Google" id="ProtNLM"/>
    </source>
</evidence>
<comment type="caution">
    <text evidence="1">The sequence shown here is derived from an EMBL/GenBank/DDBJ whole genome shotgun (WGS) entry which is preliminary data.</text>
</comment>
<evidence type="ECO:0000313" key="1">
    <source>
        <dbReference type="EMBL" id="MEQ2241027.1"/>
    </source>
</evidence>
<proteinExistence type="predicted"/>
<dbReference type="InterPro" id="IPR036397">
    <property type="entry name" value="RNaseH_sf"/>
</dbReference>
<gene>
    <name evidence="1" type="ORF">ILYODFUR_021160</name>
</gene>
<name>A0ABV0UBC5_9TELE</name>
<dbReference type="EMBL" id="JAHRIQ010060163">
    <property type="protein sequence ID" value="MEQ2241027.1"/>
    <property type="molecule type" value="Genomic_DNA"/>
</dbReference>
<protein>
    <recommendedName>
        <fullName evidence="3">Transposase</fullName>
    </recommendedName>
</protein>
<accession>A0ABV0UBC5</accession>
<reference evidence="1 2" key="1">
    <citation type="submission" date="2021-06" db="EMBL/GenBank/DDBJ databases">
        <authorList>
            <person name="Palmer J.M."/>
        </authorList>
    </citation>
    <scope>NUCLEOTIDE SEQUENCE [LARGE SCALE GENOMIC DNA]</scope>
    <source>
        <strain evidence="2">if_2019</strain>
        <tissue evidence="1">Muscle</tissue>
    </source>
</reference>
<dbReference type="Gene3D" id="3.30.420.10">
    <property type="entry name" value="Ribonuclease H-like superfamily/Ribonuclease H"/>
    <property type="match status" value="1"/>
</dbReference>
<keyword evidence="2" id="KW-1185">Reference proteome</keyword>
<dbReference type="Proteomes" id="UP001482620">
    <property type="component" value="Unassembled WGS sequence"/>
</dbReference>
<evidence type="ECO:0000313" key="2">
    <source>
        <dbReference type="Proteomes" id="UP001482620"/>
    </source>
</evidence>
<organism evidence="1 2">
    <name type="scientific">Ilyodon furcidens</name>
    <name type="common">goldbreast splitfin</name>
    <dbReference type="NCBI Taxonomy" id="33524"/>
    <lineage>
        <taxon>Eukaryota</taxon>
        <taxon>Metazoa</taxon>
        <taxon>Chordata</taxon>
        <taxon>Craniata</taxon>
        <taxon>Vertebrata</taxon>
        <taxon>Euteleostomi</taxon>
        <taxon>Actinopterygii</taxon>
        <taxon>Neopterygii</taxon>
        <taxon>Teleostei</taxon>
        <taxon>Neoteleostei</taxon>
        <taxon>Acanthomorphata</taxon>
        <taxon>Ovalentaria</taxon>
        <taxon>Atherinomorphae</taxon>
        <taxon>Cyprinodontiformes</taxon>
        <taxon>Goodeidae</taxon>
        <taxon>Ilyodon</taxon>
    </lineage>
</organism>
<sequence>MPTGSLGSKSGKKPYVCPTITNINIWIMLNDAAWNSNKNHVVWSDETKIKPFCSKQSGRVWHETRDEYVKHFMPTVKYSGRSVMLWAHFSLKGLGNVVVVNVIMNFPENFGKKQSGGVIAESFSRIIHTIRSNKHIWLNQYGGGPPWPKPTVFYEYFPEPNPVKINQGKRA</sequence>